<feature type="region of interest" description="Disordered" evidence="1">
    <location>
        <begin position="253"/>
        <end position="277"/>
    </location>
</feature>
<dbReference type="PANTHER" id="PTHR21521">
    <property type="entry name" value="AMUN, ISOFORM A"/>
    <property type="match status" value="1"/>
</dbReference>
<feature type="compositionally biased region" description="Polar residues" evidence="1">
    <location>
        <begin position="465"/>
        <end position="486"/>
    </location>
</feature>
<accession>A0A5N5QRX8</accession>
<gene>
    <name evidence="2" type="ORF">CTheo_2241</name>
</gene>
<feature type="compositionally biased region" description="Basic and acidic residues" evidence="1">
    <location>
        <begin position="548"/>
        <end position="563"/>
    </location>
</feature>
<feature type="region of interest" description="Disordered" evidence="1">
    <location>
        <begin position="1"/>
        <end position="22"/>
    </location>
</feature>
<feature type="compositionally biased region" description="Polar residues" evidence="1">
    <location>
        <begin position="502"/>
        <end position="514"/>
    </location>
</feature>
<dbReference type="AlphaFoldDB" id="A0A5N5QRX8"/>
<dbReference type="EMBL" id="SSOP01000022">
    <property type="protein sequence ID" value="KAB5594311.1"/>
    <property type="molecule type" value="Genomic_DNA"/>
</dbReference>
<feature type="compositionally biased region" description="Polar residues" evidence="1">
    <location>
        <begin position="439"/>
        <end position="452"/>
    </location>
</feature>
<keyword evidence="3" id="KW-1185">Reference proteome</keyword>
<sequence length="563" mass="62038">MPPKRKAGTGGKDKTRLEVDEGEARAEISNIASSSGAIPTPLALTPDDVQSILSRYPEHVSQLASAKPDSELQELDDWRLKELPGLVRSRKPAHLEKPELVKLMEWKLTRGKFRPMLRRLIAQNAPDKVHSSTKEAFESLSKLSSIASPDSDSFRTMFKSFCKMLKGVGPATASLVLSVYDDRVPFMSDEAYIWVMYADTGKKKEDIRYTENAYMDYAVKMWKVSKDLDISAVDLEKVGWVLGREWIVGAELRGPDPSKASAETQEAGADPPGNSSSSCCQLSYIFDCGRLWRFVVHPPHVNKNAPALQVWFLLSPAASPSHPSDLGNPSMKRRHELSANAAQGPGILPHVEGLENDLPRIFKKRRTVESDTWNGLGRRRSLRDINNLSGPPVATQHDESSVFTITPNKINKITPSPAKEPLPSSRPPTTEPVDLRTSLPDSRTIHQSTPKSPRSPLGLVPGRQQHPSGAASDSNVDTSASTQLVSSPRFVSHDKPVRIIHSQASQQIRVSGQNKDVDSDQEDESGEESDKESDGEGLEPLAVGPAENDEKQRVESRYSEINK</sequence>
<name>A0A5N5QRX8_9AGAM</name>
<feature type="compositionally biased region" description="Pro residues" evidence="1">
    <location>
        <begin position="418"/>
        <end position="430"/>
    </location>
</feature>
<feature type="compositionally biased region" description="Acidic residues" evidence="1">
    <location>
        <begin position="519"/>
        <end position="537"/>
    </location>
</feature>
<comment type="caution">
    <text evidence="2">The sequence shown here is derived from an EMBL/GenBank/DDBJ whole genome shotgun (WGS) entry which is preliminary data.</text>
</comment>
<feature type="region of interest" description="Disordered" evidence="1">
    <location>
        <begin position="382"/>
        <end position="563"/>
    </location>
</feature>
<reference evidence="2 3" key="1">
    <citation type="journal article" date="2019" name="Fungal Biol. Biotechnol.">
        <title>Draft genome sequence of fastidious pathogen Ceratobasidium theobromae, which causes vascular-streak dieback in Theobroma cacao.</title>
        <authorList>
            <person name="Ali S.S."/>
            <person name="Asman A."/>
            <person name="Shao J."/>
            <person name="Firmansyah A.P."/>
            <person name="Susilo A.W."/>
            <person name="Rosmana A."/>
            <person name="McMahon P."/>
            <person name="Junaid M."/>
            <person name="Guest D."/>
            <person name="Kheng T.Y."/>
            <person name="Meinhardt L.W."/>
            <person name="Bailey B.A."/>
        </authorList>
    </citation>
    <scope>NUCLEOTIDE SEQUENCE [LARGE SCALE GENOMIC DNA]</scope>
    <source>
        <strain evidence="2 3">CT2</strain>
    </source>
</reference>
<feature type="compositionally biased region" description="Polar residues" evidence="1">
    <location>
        <begin position="401"/>
        <end position="414"/>
    </location>
</feature>
<dbReference type="Proteomes" id="UP000383932">
    <property type="component" value="Unassembled WGS sequence"/>
</dbReference>
<feature type="compositionally biased region" description="Basic and acidic residues" evidence="1">
    <location>
        <begin position="11"/>
        <end position="22"/>
    </location>
</feature>
<evidence type="ECO:0000313" key="2">
    <source>
        <dbReference type="EMBL" id="KAB5594311.1"/>
    </source>
</evidence>
<dbReference type="PANTHER" id="PTHR21521:SF0">
    <property type="entry name" value="AMUN, ISOFORM A"/>
    <property type="match status" value="1"/>
</dbReference>
<organism evidence="2 3">
    <name type="scientific">Ceratobasidium theobromae</name>
    <dbReference type="NCBI Taxonomy" id="1582974"/>
    <lineage>
        <taxon>Eukaryota</taxon>
        <taxon>Fungi</taxon>
        <taxon>Dikarya</taxon>
        <taxon>Basidiomycota</taxon>
        <taxon>Agaricomycotina</taxon>
        <taxon>Agaricomycetes</taxon>
        <taxon>Cantharellales</taxon>
        <taxon>Ceratobasidiaceae</taxon>
        <taxon>Ceratobasidium</taxon>
    </lineage>
</organism>
<protein>
    <submittedName>
        <fullName evidence="2">Uncharacterized protein</fullName>
    </submittedName>
</protein>
<evidence type="ECO:0000313" key="3">
    <source>
        <dbReference type="Proteomes" id="UP000383932"/>
    </source>
</evidence>
<proteinExistence type="predicted"/>
<evidence type="ECO:0000256" key="1">
    <source>
        <dbReference type="SAM" id="MobiDB-lite"/>
    </source>
</evidence>
<dbReference type="OrthoDB" id="8249012at2759"/>